<gene>
    <name evidence="2" type="ORF">SETTUDRAFT_40321</name>
</gene>
<dbReference type="HOGENOM" id="CLU_2307811_0_0_1"/>
<sequence length="100" mass="11291">MAWNSNHHPGTAHKSSVSHNNSQTQGDNEYDMPDEVPPPSRPGAWNRRGSNIVITNEFSIERNRLQQQKTETGSCDQDDITTARSLNQDKPEGKSPYYHV</sequence>
<proteinExistence type="predicted"/>
<feature type="compositionally biased region" description="Polar residues" evidence="1">
    <location>
        <begin position="1"/>
        <end position="27"/>
    </location>
</feature>
<organism evidence="2 3">
    <name type="scientific">Exserohilum turcicum (strain 28A)</name>
    <name type="common">Northern leaf blight fungus</name>
    <name type="synonym">Setosphaeria turcica</name>
    <dbReference type="NCBI Taxonomy" id="671987"/>
    <lineage>
        <taxon>Eukaryota</taxon>
        <taxon>Fungi</taxon>
        <taxon>Dikarya</taxon>
        <taxon>Ascomycota</taxon>
        <taxon>Pezizomycotina</taxon>
        <taxon>Dothideomycetes</taxon>
        <taxon>Pleosporomycetidae</taxon>
        <taxon>Pleosporales</taxon>
        <taxon>Pleosporineae</taxon>
        <taxon>Pleosporaceae</taxon>
        <taxon>Exserohilum</taxon>
    </lineage>
</organism>
<evidence type="ECO:0000313" key="3">
    <source>
        <dbReference type="Proteomes" id="UP000016935"/>
    </source>
</evidence>
<feature type="compositionally biased region" description="Polar residues" evidence="1">
    <location>
        <begin position="65"/>
        <end position="86"/>
    </location>
</feature>
<dbReference type="Proteomes" id="UP000016935">
    <property type="component" value="Unassembled WGS sequence"/>
</dbReference>
<dbReference type="EMBL" id="KB908848">
    <property type="protein sequence ID" value="EOA82361.1"/>
    <property type="molecule type" value="Genomic_DNA"/>
</dbReference>
<dbReference type="RefSeq" id="XP_008030010.1">
    <property type="nucleotide sequence ID" value="XM_008031819.1"/>
</dbReference>
<reference evidence="2 3" key="1">
    <citation type="journal article" date="2012" name="PLoS Pathog.">
        <title>Diverse lifestyles and strategies of plant pathogenesis encoded in the genomes of eighteen Dothideomycetes fungi.</title>
        <authorList>
            <person name="Ohm R.A."/>
            <person name="Feau N."/>
            <person name="Henrissat B."/>
            <person name="Schoch C.L."/>
            <person name="Horwitz B.A."/>
            <person name="Barry K.W."/>
            <person name="Condon B.J."/>
            <person name="Copeland A.C."/>
            <person name="Dhillon B."/>
            <person name="Glaser F."/>
            <person name="Hesse C.N."/>
            <person name="Kosti I."/>
            <person name="LaButti K."/>
            <person name="Lindquist E.A."/>
            <person name="Lucas S."/>
            <person name="Salamov A.A."/>
            <person name="Bradshaw R.E."/>
            <person name="Ciuffetti L."/>
            <person name="Hamelin R.C."/>
            <person name="Kema G.H.J."/>
            <person name="Lawrence C."/>
            <person name="Scott J.A."/>
            <person name="Spatafora J.W."/>
            <person name="Turgeon B.G."/>
            <person name="de Wit P.J.G.M."/>
            <person name="Zhong S."/>
            <person name="Goodwin S.B."/>
            <person name="Grigoriev I.V."/>
        </authorList>
    </citation>
    <scope>NUCLEOTIDE SEQUENCE [LARGE SCALE GENOMIC DNA]</scope>
    <source>
        <strain evidence="3">28A</strain>
    </source>
</reference>
<dbReference type="AlphaFoldDB" id="R0IAL8"/>
<protein>
    <submittedName>
        <fullName evidence="2">Uncharacterized protein</fullName>
    </submittedName>
</protein>
<feature type="region of interest" description="Disordered" evidence="1">
    <location>
        <begin position="1"/>
        <end position="50"/>
    </location>
</feature>
<dbReference type="GeneID" id="19404614"/>
<evidence type="ECO:0000256" key="1">
    <source>
        <dbReference type="SAM" id="MobiDB-lite"/>
    </source>
</evidence>
<reference evidence="2 3" key="2">
    <citation type="journal article" date="2013" name="PLoS Genet.">
        <title>Comparative genome structure, secondary metabolite, and effector coding capacity across Cochliobolus pathogens.</title>
        <authorList>
            <person name="Condon B.J."/>
            <person name="Leng Y."/>
            <person name="Wu D."/>
            <person name="Bushley K.E."/>
            <person name="Ohm R.A."/>
            <person name="Otillar R."/>
            <person name="Martin J."/>
            <person name="Schackwitz W."/>
            <person name="Grimwood J."/>
            <person name="MohdZainudin N."/>
            <person name="Xue C."/>
            <person name="Wang R."/>
            <person name="Manning V.A."/>
            <person name="Dhillon B."/>
            <person name="Tu Z.J."/>
            <person name="Steffenson B.J."/>
            <person name="Salamov A."/>
            <person name="Sun H."/>
            <person name="Lowry S."/>
            <person name="LaButti K."/>
            <person name="Han J."/>
            <person name="Copeland A."/>
            <person name="Lindquist E."/>
            <person name="Barry K."/>
            <person name="Schmutz J."/>
            <person name="Baker S.E."/>
            <person name="Ciuffetti L.M."/>
            <person name="Grigoriev I.V."/>
            <person name="Zhong S."/>
            <person name="Turgeon B.G."/>
        </authorList>
    </citation>
    <scope>NUCLEOTIDE SEQUENCE [LARGE SCALE GENOMIC DNA]</scope>
    <source>
        <strain evidence="3">28A</strain>
    </source>
</reference>
<evidence type="ECO:0000313" key="2">
    <source>
        <dbReference type="EMBL" id="EOA82361.1"/>
    </source>
</evidence>
<accession>R0IAL8</accession>
<keyword evidence="3" id="KW-1185">Reference proteome</keyword>
<name>R0IAL8_EXST2</name>
<feature type="region of interest" description="Disordered" evidence="1">
    <location>
        <begin position="65"/>
        <end position="100"/>
    </location>
</feature>